<reference evidence="8 9" key="1">
    <citation type="submission" date="2013-11" db="EMBL/GenBank/DDBJ databases">
        <title>Genome sequencing of Stegodyphus mimosarum.</title>
        <authorList>
            <person name="Bechsgaard J."/>
        </authorList>
    </citation>
    <scope>NUCLEOTIDE SEQUENCE [LARGE SCALE GENOMIC DNA]</scope>
</reference>
<evidence type="ECO:0000256" key="4">
    <source>
        <dbReference type="ARBA" id="ARBA00023128"/>
    </source>
</evidence>
<comment type="similarity">
    <text evidence="2">Belongs to the complex I LYR family.</text>
</comment>
<protein>
    <recommendedName>
        <fullName evidence="5">LYR motif-containing protein 2</fullName>
    </recommendedName>
</protein>
<dbReference type="PANTHER" id="PTHR13675:SF0">
    <property type="entry name" value="LYR MOTIF-CONTAINING PROTEIN 2"/>
    <property type="match status" value="1"/>
</dbReference>
<dbReference type="Proteomes" id="UP000054359">
    <property type="component" value="Unassembled WGS sequence"/>
</dbReference>
<accession>A0A087TEM3</accession>
<organism evidence="8 9">
    <name type="scientific">Stegodyphus mimosarum</name>
    <name type="common">African social velvet spider</name>
    <dbReference type="NCBI Taxonomy" id="407821"/>
    <lineage>
        <taxon>Eukaryota</taxon>
        <taxon>Metazoa</taxon>
        <taxon>Ecdysozoa</taxon>
        <taxon>Arthropoda</taxon>
        <taxon>Chelicerata</taxon>
        <taxon>Arachnida</taxon>
        <taxon>Araneae</taxon>
        <taxon>Araneomorphae</taxon>
        <taxon>Entelegynae</taxon>
        <taxon>Eresoidea</taxon>
        <taxon>Eresidae</taxon>
        <taxon>Stegodyphus</taxon>
    </lineage>
</organism>
<evidence type="ECO:0000259" key="7">
    <source>
        <dbReference type="Pfam" id="PF05347"/>
    </source>
</evidence>
<dbReference type="OrthoDB" id="74240at2759"/>
<sequence length="87" mass="10378">MSKINKNVMSLKRFILRSDSLKLYRDLLRAIKKIPGKDYQSELRCWVREDFERNKHHENEDVIKYHIARGKSFCGKLLRNINLSKGS</sequence>
<evidence type="ECO:0000256" key="2">
    <source>
        <dbReference type="ARBA" id="ARBA00009508"/>
    </source>
</evidence>
<keyword evidence="4" id="KW-0496">Mitochondrion</keyword>
<dbReference type="CDD" id="cd20262">
    <property type="entry name" value="Complex1_LYR_LYRM2"/>
    <property type="match status" value="1"/>
</dbReference>
<dbReference type="Pfam" id="PF05347">
    <property type="entry name" value="Complex1_LYR"/>
    <property type="match status" value="1"/>
</dbReference>
<gene>
    <name evidence="8" type="ORF">X975_02743</name>
</gene>
<keyword evidence="9" id="KW-1185">Reference proteome</keyword>
<evidence type="ECO:0000313" key="8">
    <source>
        <dbReference type="EMBL" id="KFM63562.1"/>
    </source>
</evidence>
<keyword evidence="3" id="KW-0809">Transit peptide</keyword>
<evidence type="ECO:0000256" key="3">
    <source>
        <dbReference type="ARBA" id="ARBA00022946"/>
    </source>
</evidence>
<proteinExistence type="inferred from homology"/>
<dbReference type="OMA" id="NKHHENE"/>
<dbReference type="InterPro" id="IPR045293">
    <property type="entry name" value="Complex1_LYR_LYRM2"/>
</dbReference>
<evidence type="ECO:0000256" key="6">
    <source>
        <dbReference type="ARBA" id="ARBA00044735"/>
    </source>
</evidence>
<feature type="non-terminal residue" evidence="8">
    <location>
        <position position="87"/>
    </location>
</feature>
<evidence type="ECO:0000256" key="5">
    <source>
        <dbReference type="ARBA" id="ARBA00026235"/>
    </source>
</evidence>
<comment type="function">
    <text evidence="6">Involved in efficient integration of the N-module into mitochondrial respiratory chain complex I.</text>
</comment>
<dbReference type="PANTHER" id="PTHR13675">
    <property type="entry name" value="LYR MOTIF-CONTAINING PROTEIN 2"/>
    <property type="match status" value="1"/>
</dbReference>
<name>A0A087TEM3_STEMI</name>
<dbReference type="AlphaFoldDB" id="A0A087TEM3"/>
<dbReference type="GO" id="GO:0005739">
    <property type="term" value="C:mitochondrion"/>
    <property type="evidence" value="ECO:0007669"/>
    <property type="project" value="UniProtKB-SubCell"/>
</dbReference>
<dbReference type="InterPro" id="IPR008011">
    <property type="entry name" value="Complex1_LYR_dom"/>
</dbReference>
<feature type="domain" description="Complex 1 LYR protein" evidence="7">
    <location>
        <begin position="21"/>
        <end position="71"/>
    </location>
</feature>
<evidence type="ECO:0000256" key="1">
    <source>
        <dbReference type="ARBA" id="ARBA00004173"/>
    </source>
</evidence>
<evidence type="ECO:0000313" key="9">
    <source>
        <dbReference type="Proteomes" id="UP000054359"/>
    </source>
</evidence>
<dbReference type="EMBL" id="KK114870">
    <property type="protein sequence ID" value="KFM63562.1"/>
    <property type="molecule type" value="Genomic_DNA"/>
</dbReference>
<comment type="subcellular location">
    <subcellularLocation>
        <location evidence="1">Mitochondrion</location>
    </subcellularLocation>
</comment>